<accession>A0A1H5T489</accession>
<dbReference type="PANTHER" id="PTHR33607:SF2">
    <property type="entry name" value="ENDONUCLEASE-1"/>
    <property type="match status" value="1"/>
</dbReference>
<dbReference type="InterPro" id="IPR013783">
    <property type="entry name" value="Ig-like_fold"/>
</dbReference>
<feature type="signal peptide" evidence="5">
    <location>
        <begin position="1"/>
        <end position="16"/>
    </location>
</feature>
<dbReference type="PROSITE" id="PS50853">
    <property type="entry name" value="FN3"/>
    <property type="match status" value="1"/>
</dbReference>
<gene>
    <name evidence="7" type="ORF">SAMN05421847_0361</name>
</gene>
<dbReference type="Proteomes" id="UP000236738">
    <property type="component" value="Unassembled WGS sequence"/>
</dbReference>
<comment type="similarity">
    <text evidence="1">Belongs to the EndA/NucM nuclease family.</text>
</comment>
<evidence type="ECO:0000313" key="8">
    <source>
        <dbReference type="Proteomes" id="UP000236738"/>
    </source>
</evidence>
<dbReference type="InterPro" id="IPR007346">
    <property type="entry name" value="Endonuclease-I"/>
</dbReference>
<proteinExistence type="inferred from homology"/>
<dbReference type="Gene3D" id="2.60.40.10">
    <property type="entry name" value="Immunoglobulins"/>
    <property type="match status" value="1"/>
</dbReference>
<dbReference type="Pfam" id="PF04231">
    <property type="entry name" value="Endonuclease_1"/>
    <property type="match status" value="1"/>
</dbReference>
<dbReference type="RefSeq" id="WP_103912399.1">
    <property type="nucleotide sequence ID" value="NZ_FNUS01000001.1"/>
</dbReference>
<feature type="chain" id="PRO_5009284637" evidence="5">
    <location>
        <begin position="17"/>
        <end position="618"/>
    </location>
</feature>
<dbReference type="OrthoDB" id="5485925at2"/>
<protein>
    <submittedName>
        <fullName evidence="7">Por secretion system C-terminal sorting domain-containing protein</fullName>
    </submittedName>
</protein>
<feature type="domain" description="Fibronectin type-III" evidence="6">
    <location>
        <begin position="288"/>
        <end position="372"/>
    </location>
</feature>
<dbReference type="InterPro" id="IPR044925">
    <property type="entry name" value="His-Me_finger_sf"/>
</dbReference>
<dbReference type="EMBL" id="FNUS01000001">
    <property type="protein sequence ID" value="SEF57623.1"/>
    <property type="molecule type" value="Genomic_DNA"/>
</dbReference>
<dbReference type="Pfam" id="PF18962">
    <property type="entry name" value="Por_Secre_tail"/>
    <property type="match status" value="1"/>
</dbReference>
<dbReference type="NCBIfam" id="TIGR04183">
    <property type="entry name" value="Por_Secre_tail"/>
    <property type="match status" value="1"/>
</dbReference>
<reference evidence="8" key="1">
    <citation type="submission" date="2016-10" db="EMBL/GenBank/DDBJ databases">
        <authorList>
            <person name="Varghese N."/>
            <person name="Submissions S."/>
        </authorList>
    </citation>
    <scope>NUCLEOTIDE SEQUENCE [LARGE SCALE GENOMIC DNA]</scope>
    <source>
        <strain evidence="8">DSM 21580</strain>
    </source>
</reference>
<dbReference type="InterPro" id="IPR026444">
    <property type="entry name" value="Secre_tail"/>
</dbReference>
<dbReference type="GO" id="GO:0016787">
    <property type="term" value="F:hydrolase activity"/>
    <property type="evidence" value="ECO:0007669"/>
    <property type="project" value="UniProtKB-KW"/>
</dbReference>
<dbReference type="PANTHER" id="PTHR33607">
    <property type="entry name" value="ENDONUCLEASE-1"/>
    <property type="match status" value="1"/>
</dbReference>
<evidence type="ECO:0000256" key="5">
    <source>
        <dbReference type="SAM" id="SignalP"/>
    </source>
</evidence>
<keyword evidence="4" id="KW-0378">Hydrolase</keyword>
<organism evidence="7 8">
    <name type="scientific">Halpernia humi</name>
    <dbReference type="NCBI Taxonomy" id="493375"/>
    <lineage>
        <taxon>Bacteria</taxon>
        <taxon>Pseudomonadati</taxon>
        <taxon>Bacteroidota</taxon>
        <taxon>Flavobacteriia</taxon>
        <taxon>Flavobacteriales</taxon>
        <taxon>Weeksellaceae</taxon>
        <taxon>Chryseobacterium group</taxon>
        <taxon>Halpernia</taxon>
    </lineage>
</organism>
<dbReference type="SUPFAM" id="SSF49265">
    <property type="entry name" value="Fibronectin type III"/>
    <property type="match status" value="1"/>
</dbReference>
<evidence type="ECO:0000256" key="4">
    <source>
        <dbReference type="ARBA" id="ARBA00022801"/>
    </source>
</evidence>
<keyword evidence="3 5" id="KW-0732">Signal</keyword>
<evidence type="ECO:0000256" key="2">
    <source>
        <dbReference type="ARBA" id="ARBA00022722"/>
    </source>
</evidence>
<dbReference type="SUPFAM" id="SSF54060">
    <property type="entry name" value="His-Me finger endonucleases"/>
    <property type="match status" value="1"/>
</dbReference>
<dbReference type="AlphaFoldDB" id="A0A1H5T489"/>
<dbReference type="SMART" id="SM00060">
    <property type="entry name" value="FN3"/>
    <property type="match status" value="1"/>
</dbReference>
<keyword evidence="2" id="KW-0540">Nuclease</keyword>
<evidence type="ECO:0000256" key="3">
    <source>
        <dbReference type="ARBA" id="ARBA00022729"/>
    </source>
</evidence>
<keyword evidence="8" id="KW-1185">Reference proteome</keyword>
<dbReference type="Pfam" id="PF00041">
    <property type="entry name" value="fn3"/>
    <property type="match status" value="1"/>
</dbReference>
<name>A0A1H5T489_9FLAO</name>
<sequence>MKKLLFFLLFSISLVAQIPAGYYDSTNGLTGYKLKSELHHIISNKIISWNYGELGSFYPQTDADKYYENDNSVLDIYSENPTGPDAYEYDFTQNISSASAEGQGWNKEHMMPQSTFYSEYPMVSDLNFIVPADARINQLRSNYPYGVGGKTVYHSFTNGSEVASNATPDAIYTGRVYEPIDEFKGDVARSILYFAVRYESKLSGFKIVTNADPKKDQSPLDGTEERAYDSSFINLMKVWNQLDPVSQREIDRNNAIYKIQKNRNPFIDHPEWVNLIWDQTLSTTTPQVPTTLTASKVSAYFVNLNWVAPSDPSIIGYKIFKDGVLVGSSSTNSFTVDHLNPSTNYNFTVKAYNNAYEESAETNILPVQTYDTDIYAKDLMITKYLEGTYDNKAIEITNLTGHAVNLEDYNLSIQFEGSTSYYFPASLELEGVAANNETFVVLNPRAAFSCFKNDDAKFQSAAPQMTFNGSNYVELRYKSNTVDALGSKDINNYNDLGNVSLYRLNSVKQPSDLFNINEWEKHPVNFCTDLGTLAVKNLANSPEIRIKIYPNPVSGGKIYFQSATLNQIKIVQIIDASGREILKENMPFRRKNFIDVSRLSKGIYFLKADKQNFKILIN</sequence>
<dbReference type="CDD" id="cd00063">
    <property type="entry name" value="FN3"/>
    <property type="match status" value="1"/>
</dbReference>
<evidence type="ECO:0000259" key="6">
    <source>
        <dbReference type="PROSITE" id="PS50853"/>
    </source>
</evidence>
<dbReference type="InterPro" id="IPR003961">
    <property type="entry name" value="FN3_dom"/>
</dbReference>
<dbReference type="InterPro" id="IPR036116">
    <property type="entry name" value="FN3_sf"/>
</dbReference>
<dbReference type="GO" id="GO:0004518">
    <property type="term" value="F:nuclease activity"/>
    <property type="evidence" value="ECO:0007669"/>
    <property type="project" value="UniProtKB-KW"/>
</dbReference>
<evidence type="ECO:0000256" key="1">
    <source>
        <dbReference type="ARBA" id="ARBA00006429"/>
    </source>
</evidence>
<evidence type="ECO:0000313" key="7">
    <source>
        <dbReference type="EMBL" id="SEF57623.1"/>
    </source>
</evidence>